<accession>A0A7G5H2J6</accession>
<dbReference type="Proteomes" id="UP000515369">
    <property type="component" value="Chromosome"/>
</dbReference>
<evidence type="ECO:0000313" key="2">
    <source>
        <dbReference type="Proteomes" id="UP000515369"/>
    </source>
</evidence>
<dbReference type="RefSeq" id="WP_182462684.1">
    <property type="nucleotide sequence ID" value="NZ_CP059732.1"/>
</dbReference>
<sequence length="76" mass="8839">MFTREEANILKPSGFAAHVQKLREHGMTHVKAYEETEKIHERVDDKHERAYTDFVSYMRQFTKNNAKRKVAGCVGA</sequence>
<reference evidence="1 2" key="1">
    <citation type="submission" date="2020-07" db="EMBL/GenBank/DDBJ databases">
        <title>Spirosoma foliorum sp. nov., isolated from the leaves on the Nejang mountain Korea, Republic of.</title>
        <authorList>
            <person name="Ho H."/>
            <person name="Lee Y.-J."/>
            <person name="Nurcahyanto D.-A."/>
            <person name="Kim S.-G."/>
        </authorList>
    </citation>
    <scope>NUCLEOTIDE SEQUENCE [LARGE SCALE GENOMIC DNA]</scope>
    <source>
        <strain evidence="1 2">PL0136</strain>
    </source>
</reference>
<name>A0A7G5H2J6_9BACT</name>
<dbReference type="AlphaFoldDB" id="A0A7G5H2J6"/>
<gene>
    <name evidence="1" type="ORF">H3H32_10835</name>
</gene>
<dbReference type="KEGG" id="sfol:H3H32_10835"/>
<keyword evidence="2" id="KW-1185">Reference proteome</keyword>
<dbReference type="EMBL" id="CP059732">
    <property type="protein sequence ID" value="QMW05338.1"/>
    <property type="molecule type" value="Genomic_DNA"/>
</dbReference>
<protein>
    <submittedName>
        <fullName evidence="1">Uncharacterized protein</fullName>
    </submittedName>
</protein>
<evidence type="ECO:0000313" key="1">
    <source>
        <dbReference type="EMBL" id="QMW05338.1"/>
    </source>
</evidence>
<proteinExistence type="predicted"/>
<organism evidence="1 2">
    <name type="scientific">Spirosoma foliorum</name>
    <dbReference type="NCBI Taxonomy" id="2710596"/>
    <lineage>
        <taxon>Bacteria</taxon>
        <taxon>Pseudomonadati</taxon>
        <taxon>Bacteroidota</taxon>
        <taxon>Cytophagia</taxon>
        <taxon>Cytophagales</taxon>
        <taxon>Cytophagaceae</taxon>
        <taxon>Spirosoma</taxon>
    </lineage>
</organism>